<organism evidence="1 2">
    <name type="scientific">Rhizobium mongolense</name>
    <dbReference type="NCBI Taxonomy" id="57676"/>
    <lineage>
        <taxon>Bacteria</taxon>
        <taxon>Pseudomonadati</taxon>
        <taxon>Pseudomonadota</taxon>
        <taxon>Alphaproteobacteria</taxon>
        <taxon>Hyphomicrobiales</taxon>
        <taxon>Rhizobiaceae</taxon>
        <taxon>Rhizobium/Agrobacterium group</taxon>
        <taxon>Rhizobium</taxon>
    </lineage>
</organism>
<evidence type="ECO:0000313" key="1">
    <source>
        <dbReference type="EMBL" id="MBB4275441.1"/>
    </source>
</evidence>
<gene>
    <name evidence="1" type="ORF">GGE12_003230</name>
</gene>
<dbReference type="AlphaFoldDB" id="A0A7W6RMW5"/>
<evidence type="ECO:0000313" key="2">
    <source>
        <dbReference type="Proteomes" id="UP000533641"/>
    </source>
</evidence>
<reference evidence="1 2" key="1">
    <citation type="submission" date="2020-08" db="EMBL/GenBank/DDBJ databases">
        <title>Genomic Encyclopedia of Type Strains, Phase IV (KMG-V): Genome sequencing to study the core and pangenomes of soil and plant-associated prokaryotes.</title>
        <authorList>
            <person name="Whitman W."/>
        </authorList>
    </citation>
    <scope>NUCLEOTIDE SEQUENCE [LARGE SCALE GENOMIC DNA]</scope>
    <source>
        <strain evidence="1 2">SEMIA 402</strain>
    </source>
</reference>
<accession>A0A7W6RMW5</accession>
<sequence>MPSWRQKVEAQAPPVMINGCFLGHHGAQSAGRRLDAARRAILMPAASEFRATEGAVGEGSAVRSDGEKTPLFQRRPLALPVRLPAHCRACRSSRRGRFRKVVPVCPAIERPQRQNPVSSPVFGRKSLPQIDALRGDRKFAARRGFAGGTTPNSGSTAWHHAPAECVISRCLGCLRSSESGDRPVMAISECSGSHLNWR</sequence>
<protein>
    <submittedName>
        <fullName evidence="1">Uncharacterized protein</fullName>
    </submittedName>
</protein>
<proteinExistence type="predicted"/>
<dbReference type="Proteomes" id="UP000533641">
    <property type="component" value="Unassembled WGS sequence"/>
</dbReference>
<dbReference type="EMBL" id="JACIGM010000006">
    <property type="protein sequence ID" value="MBB4275441.1"/>
    <property type="molecule type" value="Genomic_DNA"/>
</dbReference>
<comment type="caution">
    <text evidence="1">The sequence shown here is derived from an EMBL/GenBank/DDBJ whole genome shotgun (WGS) entry which is preliminary data.</text>
</comment>
<name>A0A7W6RMW5_9HYPH</name>